<evidence type="ECO:0000256" key="1">
    <source>
        <dbReference type="SAM" id="MobiDB-lite"/>
    </source>
</evidence>
<feature type="region of interest" description="Disordered" evidence="1">
    <location>
        <begin position="1"/>
        <end position="22"/>
    </location>
</feature>
<organism evidence="2">
    <name type="scientific">bioreactor metagenome</name>
    <dbReference type="NCBI Taxonomy" id="1076179"/>
    <lineage>
        <taxon>unclassified sequences</taxon>
        <taxon>metagenomes</taxon>
        <taxon>ecological metagenomes</taxon>
    </lineage>
</organism>
<proteinExistence type="predicted"/>
<accession>A0A645EZZ5</accession>
<comment type="caution">
    <text evidence="2">The sequence shown here is derived from an EMBL/GenBank/DDBJ whole genome shotgun (WGS) entry which is preliminary data.</text>
</comment>
<sequence>MRRHQVAGDHQPPGGGIDKQRATLPEVGAPVALADLVADQQVHRLGIGNAQQCLGQAHQGDALLAGQGKLVHQVVDAARRLALRPHGRNQFAGPPGGGCFIERPGAVFGSQRGNTA</sequence>
<evidence type="ECO:0000313" key="2">
    <source>
        <dbReference type="EMBL" id="MPN07517.1"/>
    </source>
</evidence>
<gene>
    <name evidence="2" type="ORF">SDC9_154787</name>
</gene>
<protein>
    <submittedName>
        <fullName evidence="2">Uncharacterized protein</fullName>
    </submittedName>
</protein>
<dbReference type="AlphaFoldDB" id="A0A645EZZ5"/>
<reference evidence="2" key="1">
    <citation type="submission" date="2019-08" db="EMBL/GenBank/DDBJ databases">
        <authorList>
            <person name="Kucharzyk K."/>
            <person name="Murdoch R.W."/>
            <person name="Higgins S."/>
            <person name="Loffler F."/>
        </authorList>
    </citation>
    <scope>NUCLEOTIDE SEQUENCE</scope>
</reference>
<name>A0A645EZZ5_9ZZZZ</name>
<dbReference type="EMBL" id="VSSQ01053483">
    <property type="protein sequence ID" value="MPN07517.1"/>
    <property type="molecule type" value="Genomic_DNA"/>
</dbReference>